<keyword evidence="3" id="KW-1185">Reference proteome</keyword>
<evidence type="ECO:0000256" key="1">
    <source>
        <dbReference type="SAM" id="Phobius"/>
    </source>
</evidence>
<accession>A0A944CIL2</accession>
<keyword evidence="1" id="KW-0472">Membrane</keyword>
<keyword evidence="1" id="KW-0812">Transmembrane</keyword>
<feature type="transmembrane region" description="Helical" evidence="1">
    <location>
        <begin position="30"/>
        <end position="50"/>
    </location>
</feature>
<dbReference type="EMBL" id="QTKX01000001">
    <property type="protein sequence ID" value="MBS8263683.1"/>
    <property type="molecule type" value="Genomic_DNA"/>
</dbReference>
<comment type="caution">
    <text evidence="2">The sequence shown here is derived from an EMBL/GenBank/DDBJ whole genome shotgun (WGS) entry which is preliminary data.</text>
</comment>
<proteinExistence type="predicted"/>
<sequence>MFWVPYLALLINLLIIWFMPKRLTNREIYTSWAVIALINLSTDILLDLYFNLYELGGPGVQIRVHFIEITLGASFGIIFLNFMPRKISAFVFYMAGWLVISILFELLMVKVGFIHYTGWKIWYSVPYYIAAFSFVRWHLYFIRKDF</sequence>
<feature type="transmembrane region" description="Helical" evidence="1">
    <location>
        <begin position="62"/>
        <end position="83"/>
    </location>
</feature>
<evidence type="ECO:0000313" key="2">
    <source>
        <dbReference type="EMBL" id="MBS8263683.1"/>
    </source>
</evidence>
<dbReference type="RefSeq" id="WP_213367233.1">
    <property type="nucleotide sequence ID" value="NZ_QTKX01000001.1"/>
</dbReference>
<feature type="transmembrane region" description="Helical" evidence="1">
    <location>
        <begin position="121"/>
        <end position="142"/>
    </location>
</feature>
<gene>
    <name evidence="2" type="ORF">DYI25_04405</name>
</gene>
<feature type="transmembrane region" description="Helical" evidence="1">
    <location>
        <begin position="90"/>
        <end position="109"/>
    </location>
</feature>
<protein>
    <submittedName>
        <fullName evidence="2">Uncharacterized protein</fullName>
    </submittedName>
</protein>
<name>A0A944CIL2_9BACI</name>
<reference evidence="2 3" key="1">
    <citation type="journal article" date="2021" name="Microorganisms">
        <title>Bacterial Dimethylsulfoniopropionate Biosynthesis in the East China Sea.</title>
        <authorList>
            <person name="Liu J."/>
            <person name="Zhang Y."/>
            <person name="Liu J."/>
            <person name="Zhong H."/>
            <person name="Williams B.T."/>
            <person name="Zheng Y."/>
            <person name="Curson A.R.J."/>
            <person name="Sun C."/>
            <person name="Sun H."/>
            <person name="Song D."/>
            <person name="Wagner Mackenzie B."/>
            <person name="Bermejo Martinez A."/>
            <person name="Todd J.D."/>
            <person name="Zhang X.H."/>
        </authorList>
    </citation>
    <scope>NUCLEOTIDE SEQUENCE [LARGE SCALE GENOMIC DNA]</scope>
    <source>
        <strain evidence="2 3">ESS08</strain>
    </source>
</reference>
<keyword evidence="1" id="KW-1133">Transmembrane helix</keyword>
<feature type="transmembrane region" description="Helical" evidence="1">
    <location>
        <begin position="6"/>
        <end position="23"/>
    </location>
</feature>
<dbReference type="AlphaFoldDB" id="A0A944CIL2"/>
<organism evidence="2 3">
    <name type="scientific">Mesobacillus boroniphilus</name>
    <dbReference type="NCBI Taxonomy" id="308892"/>
    <lineage>
        <taxon>Bacteria</taxon>
        <taxon>Bacillati</taxon>
        <taxon>Bacillota</taxon>
        <taxon>Bacilli</taxon>
        <taxon>Bacillales</taxon>
        <taxon>Bacillaceae</taxon>
        <taxon>Mesobacillus</taxon>
    </lineage>
</organism>
<dbReference type="Proteomes" id="UP000761411">
    <property type="component" value="Unassembled WGS sequence"/>
</dbReference>
<evidence type="ECO:0000313" key="3">
    <source>
        <dbReference type="Proteomes" id="UP000761411"/>
    </source>
</evidence>